<feature type="compositionally biased region" description="Basic and acidic residues" evidence="1">
    <location>
        <begin position="198"/>
        <end position="207"/>
    </location>
</feature>
<sequence length="207" mass="23266">MNKIKFNNTELLKSVDPAIINLKLNHTFQKRKVASSSSNFQLAFQICVPLGSLSKNQPFEMASKKPSSSTFWKPNAKSPDGDAQKELSSPAMWEEPKEMFLVIKQHILSLDITVDDLSSALFMQLLNPQAPLPEDEYEPILEQIFEAFQICVPLGSLSKNQPFEMASKKPSSSTFWKPNAKSPDGDAQKELSSPAMWEEPKDMFLQV</sequence>
<keyword evidence="3" id="KW-1185">Reference proteome</keyword>
<reference evidence="2" key="1">
    <citation type="submission" date="2020-09" db="EMBL/GenBank/DDBJ databases">
        <title>Genome-Enabled Discovery of Anthraquinone Biosynthesis in Senna tora.</title>
        <authorList>
            <person name="Kang S.-H."/>
            <person name="Pandey R.P."/>
            <person name="Lee C.-M."/>
            <person name="Sim J.-S."/>
            <person name="Jeong J.-T."/>
            <person name="Choi B.-S."/>
            <person name="Jung M."/>
            <person name="Ginzburg D."/>
            <person name="Zhao K."/>
            <person name="Won S.Y."/>
            <person name="Oh T.-J."/>
            <person name="Yu Y."/>
            <person name="Kim N.-H."/>
            <person name="Lee O.R."/>
            <person name="Lee T.-H."/>
            <person name="Bashyal P."/>
            <person name="Kim T.-S."/>
            <person name="Lee W.-H."/>
            <person name="Kawkins C."/>
            <person name="Kim C.-K."/>
            <person name="Kim J.S."/>
            <person name="Ahn B.O."/>
            <person name="Rhee S.Y."/>
            <person name="Sohng J.K."/>
        </authorList>
    </citation>
    <scope>NUCLEOTIDE SEQUENCE</scope>
    <source>
        <tissue evidence="2">Leaf</tissue>
    </source>
</reference>
<organism evidence="2 3">
    <name type="scientific">Senna tora</name>
    <dbReference type="NCBI Taxonomy" id="362788"/>
    <lineage>
        <taxon>Eukaryota</taxon>
        <taxon>Viridiplantae</taxon>
        <taxon>Streptophyta</taxon>
        <taxon>Embryophyta</taxon>
        <taxon>Tracheophyta</taxon>
        <taxon>Spermatophyta</taxon>
        <taxon>Magnoliopsida</taxon>
        <taxon>eudicotyledons</taxon>
        <taxon>Gunneridae</taxon>
        <taxon>Pentapetalae</taxon>
        <taxon>rosids</taxon>
        <taxon>fabids</taxon>
        <taxon>Fabales</taxon>
        <taxon>Fabaceae</taxon>
        <taxon>Caesalpinioideae</taxon>
        <taxon>Cassia clade</taxon>
        <taxon>Senna</taxon>
    </lineage>
</organism>
<gene>
    <name evidence="2" type="ORF">G2W53_034753</name>
</gene>
<feature type="region of interest" description="Disordered" evidence="1">
    <location>
        <begin position="163"/>
        <end position="207"/>
    </location>
</feature>
<dbReference type="EMBL" id="JAAIUW010000010">
    <property type="protein sequence ID" value="KAF7813777.1"/>
    <property type="molecule type" value="Genomic_DNA"/>
</dbReference>
<proteinExistence type="predicted"/>
<evidence type="ECO:0000313" key="2">
    <source>
        <dbReference type="EMBL" id="KAF7813777.1"/>
    </source>
</evidence>
<name>A0A834T2D2_9FABA</name>
<dbReference type="Proteomes" id="UP000634136">
    <property type="component" value="Unassembled WGS sequence"/>
</dbReference>
<dbReference type="AlphaFoldDB" id="A0A834T2D2"/>
<protein>
    <submittedName>
        <fullName evidence="2">Uncharacterized protein</fullName>
    </submittedName>
</protein>
<comment type="caution">
    <text evidence="2">The sequence shown here is derived from an EMBL/GenBank/DDBJ whole genome shotgun (WGS) entry which is preliminary data.</text>
</comment>
<feature type="region of interest" description="Disordered" evidence="1">
    <location>
        <begin position="59"/>
        <end position="89"/>
    </location>
</feature>
<evidence type="ECO:0000256" key="1">
    <source>
        <dbReference type="SAM" id="MobiDB-lite"/>
    </source>
</evidence>
<evidence type="ECO:0000313" key="3">
    <source>
        <dbReference type="Proteomes" id="UP000634136"/>
    </source>
</evidence>
<accession>A0A834T2D2</accession>